<feature type="compositionally biased region" description="Low complexity" evidence="1">
    <location>
        <begin position="18"/>
        <end position="49"/>
    </location>
</feature>
<keyword evidence="2" id="KW-0732">Signal</keyword>
<dbReference type="Proteomes" id="UP001184150">
    <property type="component" value="Unassembled WGS sequence"/>
</dbReference>
<evidence type="ECO:0000256" key="1">
    <source>
        <dbReference type="SAM" id="MobiDB-lite"/>
    </source>
</evidence>
<name>A0ABU1MKC1_9SPHN</name>
<comment type="caution">
    <text evidence="3">The sequence shown here is derived from an EMBL/GenBank/DDBJ whole genome shotgun (WGS) entry which is preliminary data.</text>
</comment>
<feature type="chain" id="PRO_5046080373" evidence="2">
    <location>
        <begin position="20"/>
        <end position="105"/>
    </location>
</feature>
<feature type="region of interest" description="Disordered" evidence="1">
    <location>
        <begin position="78"/>
        <end position="105"/>
    </location>
</feature>
<feature type="region of interest" description="Disordered" evidence="1">
    <location>
        <begin position="18"/>
        <end position="54"/>
    </location>
</feature>
<dbReference type="EMBL" id="JAVDRD010000003">
    <property type="protein sequence ID" value="MDR6510785.1"/>
    <property type="molecule type" value="Genomic_DNA"/>
</dbReference>
<proteinExistence type="predicted"/>
<keyword evidence="4" id="KW-1185">Reference proteome</keyword>
<accession>A0ABU1MKC1</accession>
<gene>
    <name evidence="3" type="ORF">J2792_001651</name>
</gene>
<evidence type="ECO:0000256" key="2">
    <source>
        <dbReference type="SAM" id="SignalP"/>
    </source>
</evidence>
<evidence type="ECO:0000313" key="4">
    <source>
        <dbReference type="Proteomes" id="UP001184150"/>
    </source>
</evidence>
<protein>
    <submittedName>
        <fullName evidence="3">Secreted protein</fullName>
    </submittedName>
</protein>
<evidence type="ECO:0000313" key="3">
    <source>
        <dbReference type="EMBL" id="MDR6510785.1"/>
    </source>
</evidence>
<feature type="compositionally biased region" description="Polar residues" evidence="1">
    <location>
        <begin position="86"/>
        <end position="105"/>
    </location>
</feature>
<reference evidence="3 4" key="1">
    <citation type="submission" date="2023-07" db="EMBL/GenBank/DDBJ databases">
        <title>Sorghum-associated microbial communities from plants grown in Nebraska, USA.</title>
        <authorList>
            <person name="Schachtman D."/>
        </authorList>
    </citation>
    <scope>NUCLEOTIDE SEQUENCE [LARGE SCALE GENOMIC DNA]</scope>
    <source>
        <strain evidence="3 4">DS1027</strain>
    </source>
</reference>
<organism evidence="3 4">
    <name type="scientific">Novosphingobium capsulatum</name>
    <dbReference type="NCBI Taxonomy" id="13688"/>
    <lineage>
        <taxon>Bacteria</taxon>
        <taxon>Pseudomonadati</taxon>
        <taxon>Pseudomonadota</taxon>
        <taxon>Alphaproteobacteria</taxon>
        <taxon>Sphingomonadales</taxon>
        <taxon>Sphingomonadaceae</taxon>
        <taxon>Novosphingobium</taxon>
    </lineage>
</organism>
<sequence>MFLSIALAAPLLLASAAQSSTTSAPQSAPAAPVPAAAAAPAVTPAAAAKPAKDADPMICERFAETGSLLRSKKVCMRKSDWEEQRQQNQRLIERSQTQMPMNSGG</sequence>
<feature type="signal peptide" evidence="2">
    <location>
        <begin position="1"/>
        <end position="19"/>
    </location>
</feature>
<dbReference type="RefSeq" id="WP_022678449.1">
    <property type="nucleotide sequence ID" value="NZ_CP140000.1"/>
</dbReference>